<evidence type="ECO:0000313" key="1">
    <source>
        <dbReference type="EMBL" id="BFF96525.1"/>
    </source>
</evidence>
<keyword evidence="2" id="KW-1185">Reference proteome</keyword>
<proteinExistence type="predicted"/>
<dbReference type="AlphaFoldDB" id="A0AAU9FLP3"/>
<reference evidence="1 2" key="1">
    <citation type="submission" date="2024-02" db="EMBL/GenBank/DDBJ databases">
        <title>A chromosome-level genome assembly of Drosophila madeirensis, a fruit fly species endemic to Madeira island.</title>
        <authorList>
            <person name="Tomihara K."/>
            <person name="Llopart A."/>
            <person name="Yamamoto D."/>
        </authorList>
    </citation>
    <scope>NUCLEOTIDE SEQUENCE [LARGE SCALE GENOMIC DNA]</scope>
    <source>
        <strain evidence="1 2">RF1</strain>
    </source>
</reference>
<protein>
    <submittedName>
        <fullName evidence="1">Uncharacterized protein</fullName>
    </submittedName>
</protein>
<accession>A0AAU9FLP3</accession>
<dbReference type="EMBL" id="AP029265">
    <property type="protein sequence ID" value="BFF96525.1"/>
    <property type="molecule type" value="Genomic_DNA"/>
</dbReference>
<organism evidence="1 2">
    <name type="scientific">Drosophila madeirensis</name>
    <name type="common">Fruit fly</name>
    <dbReference type="NCBI Taxonomy" id="30013"/>
    <lineage>
        <taxon>Eukaryota</taxon>
        <taxon>Metazoa</taxon>
        <taxon>Ecdysozoa</taxon>
        <taxon>Arthropoda</taxon>
        <taxon>Hexapoda</taxon>
        <taxon>Insecta</taxon>
        <taxon>Pterygota</taxon>
        <taxon>Neoptera</taxon>
        <taxon>Endopterygota</taxon>
        <taxon>Diptera</taxon>
        <taxon>Brachycera</taxon>
        <taxon>Muscomorpha</taxon>
        <taxon>Ephydroidea</taxon>
        <taxon>Drosophilidae</taxon>
        <taxon>Drosophila</taxon>
        <taxon>Sophophora</taxon>
    </lineage>
</organism>
<evidence type="ECO:0000313" key="2">
    <source>
        <dbReference type="Proteomes" id="UP001500889"/>
    </source>
</evidence>
<name>A0AAU9FLP3_DROMD</name>
<dbReference type="Proteomes" id="UP001500889">
    <property type="component" value="Chromosome J"/>
</dbReference>
<gene>
    <name evidence="1" type="ORF">DMAD_05147</name>
</gene>
<sequence length="79" mass="8840">MAYETLIINTYSLVSVKKTYTPSKAAKNIIKMAYKLLKPSFISSKRHWATQSRLPQVIVLSEAELQNSQNDELEAAAPA</sequence>